<dbReference type="GO" id="GO:0051539">
    <property type="term" value="F:4 iron, 4 sulfur cluster binding"/>
    <property type="evidence" value="ECO:0007669"/>
    <property type="project" value="UniProtKB-KW"/>
</dbReference>
<dbReference type="Gene3D" id="3.30.70.20">
    <property type="match status" value="2"/>
</dbReference>
<evidence type="ECO:0000256" key="6">
    <source>
        <dbReference type="ARBA" id="ARBA00023004"/>
    </source>
</evidence>
<dbReference type="InterPro" id="IPR050954">
    <property type="entry name" value="ET_IronSulfur_Cluster-Binding"/>
</dbReference>
<accession>A0A7K1T5A4</accession>
<keyword evidence="3" id="KW-0479">Metal-binding</keyword>
<evidence type="ECO:0000256" key="3">
    <source>
        <dbReference type="ARBA" id="ARBA00022723"/>
    </source>
</evidence>
<dbReference type="PROSITE" id="PS00198">
    <property type="entry name" value="4FE4S_FER_1"/>
    <property type="match status" value="1"/>
</dbReference>
<dbReference type="CDD" id="cd16371">
    <property type="entry name" value="DMSOR_beta_like"/>
    <property type="match status" value="1"/>
</dbReference>
<keyword evidence="1" id="KW-0813">Transport</keyword>
<dbReference type="PANTHER" id="PTHR43177:SF5">
    <property type="entry name" value="ANAEROBIC DIMETHYL SULFOXIDE REDUCTASE CHAIN B-RELATED"/>
    <property type="match status" value="1"/>
</dbReference>
<dbReference type="Pfam" id="PF13247">
    <property type="entry name" value="Fer4_11"/>
    <property type="match status" value="1"/>
</dbReference>
<keyword evidence="2" id="KW-0004">4Fe-4S</keyword>
<dbReference type="PROSITE" id="PS51379">
    <property type="entry name" value="4FE4S_FER_2"/>
    <property type="match status" value="3"/>
</dbReference>
<evidence type="ECO:0000313" key="10">
    <source>
        <dbReference type="Proteomes" id="UP000488839"/>
    </source>
</evidence>
<dbReference type="PANTHER" id="PTHR43177">
    <property type="entry name" value="PROTEIN NRFC"/>
    <property type="match status" value="1"/>
</dbReference>
<name>A0A7K1T5A4_9ACTN</name>
<feature type="domain" description="4Fe-4S ferredoxin-type" evidence="8">
    <location>
        <begin position="4"/>
        <end position="33"/>
    </location>
</feature>
<organism evidence="9 10">
    <name type="scientific">Adlercreutzia rubneri</name>
    <dbReference type="NCBI Taxonomy" id="2916441"/>
    <lineage>
        <taxon>Bacteria</taxon>
        <taxon>Bacillati</taxon>
        <taxon>Actinomycetota</taxon>
        <taxon>Coriobacteriia</taxon>
        <taxon>Eggerthellales</taxon>
        <taxon>Eggerthellaceae</taxon>
        <taxon>Adlercreutzia</taxon>
    </lineage>
</organism>
<dbReference type="InterPro" id="IPR017900">
    <property type="entry name" value="4Fe4S_Fe_S_CS"/>
</dbReference>
<evidence type="ECO:0000256" key="7">
    <source>
        <dbReference type="ARBA" id="ARBA00023014"/>
    </source>
</evidence>
<evidence type="ECO:0000256" key="5">
    <source>
        <dbReference type="ARBA" id="ARBA00022982"/>
    </source>
</evidence>
<keyword evidence="10" id="KW-1185">Reference proteome</keyword>
<keyword evidence="7" id="KW-0411">Iron-sulfur</keyword>
<dbReference type="Proteomes" id="UP000488839">
    <property type="component" value="Unassembled WGS sequence"/>
</dbReference>
<keyword evidence="6" id="KW-0408">Iron</keyword>
<protein>
    <submittedName>
        <fullName evidence="9">4Fe-4S dicluster domain-containing protein</fullName>
    </submittedName>
</protein>
<dbReference type="InterPro" id="IPR017896">
    <property type="entry name" value="4Fe4S_Fe-S-bd"/>
</dbReference>
<sequence length="186" mass="20155">MGKKGFHFNQSLCSGCHSCMMVCKENHHLPEGAFFRRVSSFVSENGSKPGVFHLSLACNHCMDPACVANCPVGAMYVDEEDGTVQHDDSACIGCQSCVKSCPYGAPQYRVDLNITQKCDGCYDLRAKGIEPDCVQACLMRALTFGDMEETGTNLGKVACAPESTTSPATYVDESAYAASSFRDWLM</sequence>
<dbReference type="AlphaFoldDB" id="A0A7K1T5A4"/>
<keyword evidence="5" id="KW-0249">Electron transport</keyword>
<proteinExistence type="predicted"/>
<dbReference type="Pfam" id="PF12800">
    <property type="entry name" value="Fer4_4"/>
    <property type="match status" value="1"/>
</dbReference>
<keyword evidence="4" id="KW-0677">Repeat</keyword>
<evidence type="ECO:0000256" key="4">
    <source>
        <dbReference type="ARBA" id="ARBA00022737"/>
    </source>
</evidence>
<comment type="caution">
    <text evidence="9">The sequence shown here is derived from an EMBL/GenBank/DDBJ whole genome shotgun (WGS) entry which is preliminary data.</text>
</comment>
<evidence type="ECO:0000256" key="2">
    <source>
        <dbReference type="ARBA" id="ARBA00022485"/>
    </source>
</evidence>
<reference evidence="9 10" key="1">
    <citation type="submission" date="2019-11" db="EMBL/GenBank/DDBJ databases">
        <title>Whole genome shotgun sequencing (WGS) data from Adlercreutzia equolifaciens ResAG-91, Eggerthella lenta MRI-F36, MRI-F37, MRI-F40, ResAG-49, ResAG-88, ResAG-121, ResAG-145, and Gordonibacter sp. ResAG-5, ResAG-26, ResAG-43, ResAG-50, ResAG-59.</title>
        <authorList>
            <person name="Stoll D.A."/>
            <person name="Danylec N."/>
            <person name="Franz C.M.A.P."/>
            <person name="Huch M."/>
        </authorList>
    </citation>
    <scope>NUCLEOTIDE SEQUENCE [LARGE SCALE GENOMIC DNA]</scope>
    <source>
        <strain evidence="9 10">ResAG-91</strain>
    </source>
</reference>
<gene>
    <name evidence="9" type="ORF">GO707_06155</name>
</gene>
<dbReference type="RefSeq" id="WP_114539205.1">
    <property type="nucleotide sequence ID" value="NZ_JARFIT010000004.1"/>
</dbReference>
<dbReference type="GO" id="GO:0046872">
    <property type="term" value="F:metal ion binding"/>
    <property type="evidence" value="ECO:0007669"/>
    <property type="project" value="UniProtKB-KW"/>
</dbReference>
<dbReference type="EMBL" id="WPOO01000008">
    <property type="protein sequence ID" value="MVN58803.1"/>
    <property type="molecule type" value="Genomic_DNA"/>
</dbReference>
<feature type="domain" description="4Fe-4S ferredoxin-type" evidence="8">
    <location>
        <begin position="82"/>
        <end position="111"/>
    </location>
</feature>
<evidence type="ECO:0000256" key="1">
    <source>
        <dbReference type="ARBA" id="ARBA00022448"/>
    </source>
</evidence>
<dbReference type="SUPFAM" id="SSF54862">
    <property type="entry name" value="4Fe-4S ferredoxins"/>
    <property type="match status" value="1"/>
</dbReference>
<evidence type="ECO:0000313" key="9">
    <source>
        <dbReference type="EMBL" id="MVN58803.1"/>
    </source>
</evidence>
<evidence type="ECO:0000259" key="8">
    <source>
        <dbReference type="PROSITE" id="PS51379"/>
    </source>
</evidence>
<feature type="domain" description="4Fe-4S ferredoxin-type" evidence="8">
    <location>
        <begin position="48"/>
        <end position="80"/>
    </location>
</feature>